<sequence length="148" mass="17195">MEAYTENFFEILHEQGTLNVGQPQKNILIHSGLAHRDNLMEHANDFDKFIKRLQEEVRKAIYKRILEAHGITNATFAENPGEYFGNYYDDPKESFLDGREEQFEHLVEACYTQIGNKGNMRVYLDSLGVVGVRLTNAPCHFTSWPRER</sequence>
<comment type="caution">
    <text evidence="1">The sequence shown here is derived from an EMBL/GenBank/DDBJ whole genome shotgun (WGS) entry which is preliminary data.</text>
</comment>
<accession>A0ACC2NGE4</accession>
<dbReference type="Proteomes" id="UP001239111">
    <property type="component" value="Chromosome 3"/>
</dbReference>
<organism evidence="1 2">
    <name type="scientific">Eretmocerus hayati</name>
    <dbReference type="NCBI Taxonomy" id="131215"/>
    <lineage>
        <taxon>Eukaryota</taxon>
        <taxon>Metazoa</taxon>
        <taxon>Ecdysozoa</taxon>
        <taxon>Arthropoda</taxon>
        <taxon>Hexapoda</taxon>
        <taxon>Insecta</taxon>
        <taxon>Pterygota</taxon>
        <taxon>Neoptera</taxon>
        <taxon>Endopterygota</taxon>
        <taxon>Hymenoptera</taxon>
        <taxon>Apocrita</taxon>
        <taxon>Proctotrupomorpha</taxon>
        <taxon>Chalcidoidea</taxon>
        <taxon>Aphelinidae</taxon>
        <taxon>Aphelininae</taxon>
        <taxon>Eretmocerus</taxon>
    </lineage>
</organism>
<proteinExistence type="predicted"/>
<dbReference type="EMBL" id="CM056743">
    <property type="protein sequence ID" value="KAJ8669424.1"/>
    <property type="molecule type" value="Genomic_DNA"/>
</dbReference>
<name>A0ACC2NGE4_9HYME</name>
<evidence type="ECO:0000313" key="2">
    <source>
        <dbReference type="Proteomes" id="UP001239111"/>
    </source>
</evidence>
<evidence type="ECO:0000313" key="1">
    <source>
        <dbReference type="EMBL" id="KAJ8669424.1"/>
    </source>
</evidence>
<protein>
    <submittedName>
        <fullName evidence="1">Uncharacterized protein</fullName>
    </submittedName>
</protein>
<reference evidence="1" key="1">
    <citation type="submission" date="2023-04" db="EMBL/GenBank/DDBJ databases">
        <title>A chromosome-level genome assembly of the parasitoid wasp Eretmocerus hayati.</title>
        <authorList>
            <person name="Zhong Y."/>
            <person name="Liu S."/>
            <person name="Liu Y."/>
        </authorList>
    </citation>
    <scope>NUCLEOTIDE SEQUENCE</scope>
    <source>
        <strain evidence="1">ZJU_SS_LIU_2023</strain>
    </source>
</reference>
<keyword evidence="2" id="KW-1185">Reference proteome</keyword>
<gene>
    <name evidence="1" type="ORF">QAD02_000683</name>
</gene>